<comment type="catalytic activity">
    <reaction evidence="10">
        <text>L-threonyl-[protein] + UDP-N-acetyl-alpha-D-glucosamine = 3-O-(N-acetyl-beta-D-glucosaminyl)-L-threonyl-[protein] + UDP + H(+)</text>
        <dbReference type="Rhea" id="RHEA:48908"/>
        <dbReference type="Rhea" id="RHEA-COMP:11060"/>
        <dbReference type="Rhea" id="RHEA-COMP:12252"/>
        <dbReference type="ChEBI" id="CHEBI:15378"/>
        <dbReference type="ChEBI" id="CHEBI:30013"/>
        <dbReference type="ChEBI" id="CHEBI:57705"/>
        <dbReference type="ChEBI" id="CHEBI:58223"/>
        <dbReference type="ChEBI" id="CHEBI:90840"/>
        <dbReference type="EC" id="2.4.1.255"/>
    </reaction>
</comment>
<dbReference type="OrthoDB" id="529273at2759"/>
<dbReference type="Pfam" id="PF04577">
    <property type="entry name" value="Glyco_transf_61"/>
    <property type="match status" value="1"/>
</dbReference>
<keyword evidence="6" id="KW-0325">Glycoprotein</keyword>
<dbReference type="InterPro" id="IPR049625">
    <property type="entry name" value="Glyco_transf_61_cat"/>
</dbReference>
<evidence type="ECO:0000256" key="8">
    <source>
        <dbReference type="ARBA" id="ARBA00042574"/>
    </source>
</evidence>
<evidence type="ECO:0000256" key="5">
    <source>
        <dbReference type="ARBA" id="ARBA00022824"/>
    </source>
</evidence>
<sequence length="496" mass="58241">MRIPEEHLPYALFKGGLLGQICMKDKSCPYKKFTNSTKCWGYEEGCNDWGNRFLKPECPEKAPYGWVPEGEDQIGQWWLQGDFGYVKSVRDSIQPFCEPETETDSSLYCSENTRFCKGKNLYIDFTRIRFSENTNRFQEDIFREGEIGGHCRLNKNLFTKNGEHKSPLQSWYAELENYRALPFQVPSENHCDIVINKPTILMKLDAGVNLYHHYCDFLNLYASLHVNGSFSNDVEIIVWDVTELHYGELFYDSWKAFAKSGQFTYLKSFEGKKLCIKDFMFPLLPRMRYGLYYNTPLIPGCRTTGLFKAFSKFLIHRLNITSRGPMRNKIRITLLERKTPFRRIVNQAEIVKALKTVSEYDINVVDYSFRDLPFLKQVEISHNSDLMMGMHGAGLTHMLFQPDWASIFEIYNCEDPDCYKELANLRGLDYNTWENDEKLVRGNEVHPKTGDRHAKFANYAFDVDEFMRIVRMAVEKIKRNPSFIEARRKKFERDEF</sequence>
<keyword evidence="5" id="KW-0256">Endoplasmic reticulum</keyword>
<name>A0A7I8VH62_9ANNE</name>
<evidence type="ECO:0000256" key="6">
    <source>
        <dbReference type="ARBA" id="ARBA00023180"/>
    </source>
</evidence>
<dbReference type="GO" id="GO:0005788">
    <property type="term" value="C:endoplasmic reticulum lumen"/>
    <property type="evidence" value="ECO:0007669"/>
    <property type="project" value="TreeGrafter"/>
</dbReference>
<evidence type="ECO:0000313" key="12">
    <source>
        <dbReference type="EMBL" id="CAD5115508.1"/>
    </source>
</evidence>
<evidence type="ECO:0000256" key="2">
    <source>
        <dbReference type="ARBA" id="ARBA00022676"/>
    </source>
</evidence>
<evidence type="ECO:0000256" key="10">
    <source>
        <dbReference type="ARBA" id="ARBA00049432"/>
    </source>
</evidence>
<evidence type="ECO:0000256" key="7">
    <source>
        <dbReference type="ARBA" id="ARBA00040944"/>
    </source>
</evidence>
<dbReference type="InterPro" id="IPR007657">
    <property type="entry name" value="Glycosyltransferase_61"/>
</dbReference>
<dbReference type="PANTHER" id="PTHR20961">
    <property type="entry name" value="GLYCOSYLTRANSFERASE"/>
    <property type="match status" value="1"/>
</dbReference>
<dbReference type="Proteomes" id="UP000549394">
    <property type="component" value="Unassembled WGS sequence"/>
</dbReference>
<reference evidence="12 13" key="1">
    <citation type="submission" date="2020-08" db="EMBL/GenBank/DDBJ databases">
        <authorList>
            <person name="Hejnol A."/>
        </authorList>
    </citation>
    <scope>NUCLEOTIDE SEQUENCE [LARGE SCALE GENOMIC DNA]</scope>
</reference>
<evidence type="ECO:0000256" key="4">
    <source>
        <dbReference type="ARBA" id="ARBA00022729"/>
    </source>
</evidence>
<evidence type="ECO:0000259" key="11">
    <source>
        <dbReference type="Pfam" id="PF04577"/>
    </source>
</evidence>
<dbReference type="EMBL" id="CAJFCJ010000006">
    <property type="protein sequence ID" value="CAD5115508.1"/>
    <property type="molecule type" value="Genomic_DNA"/>
</dbReference>
<keyword evidence="2" id="KW-0328">Glycosyltransferase</keyword>
<comment type="caution">
    <text evidence="12">The sequence shown here is derived from an EMBL/GenBank/DDBJ whole genome shotgun (WGS) entry which is preliminary data.</text>
</comment>
<evidence type="ECO:0000313" key="13">
    <source>
        <dbReference type="Proteomes" id="UP000549394"/>
    </source>
</evidence>
<organism evidence="12 13">
    <name type="scientific">Dimorphilus gyrociliatus</name>
    <dbReference type="NCBI Taxonomy" id="2664684"/>
    <lineage>
        <taxon>Eukaryota</taxon>
        <taxon>Metazoa</taxon>
        <taxon>Spiralia</taxon>
        <taxon>Lophotrochozoa</taxon>
        <taxon>Annelida</taxon>
        <taxon>Polychaeta</taxon>
        <taxon>Polychaeta incertae sedis</taxon>
        <taxon>Dinophilidae</taxon>
        <taxon>Dimorphilus</taxon>
    </lineage>
</organism>
<dbReference type="PANTHER" id="PTHR20961:SF148">
    <property type="entry name" value="EGF DOMAIN-SPECIFIC O-LINKED N-ACETYLGLUCOSAMINE TRANSFERASE"/>
    <property type="match status" value="1"/>
</dbReference>
<accession>A0A7I8VH62</accession>
<keyword evidence="4" id="KW-0732">Signal</keyword>
<comment type="catalytic activity">
    <reaction evidence="9">
        <text>L-seryl-[protein] + UDP-N-acetyl-alpha-D-glucosamine = 3-O-(N-acetyl-beta-D-glucosaminyl)-L-seryl-[protein] + UDP + H(+)</text>
        <dbReference type="Rhea" id="RHEA:48904"/>
        <dbReference type="Rhea" id="RHEA-COMP:9863"/>
        <dbReference type="Rhea" id="RHEA-COMP:12251"/>
        <dbReference type="ChEBI" id="CHEBI:15378"/>
        <dbReference type="ChEBI" id="CHEBI:29999"/>
        <dbReference type="ChEBI" id="CHEBI:57705"/>
        <dbReference type="ChEBI" id="CHEBI:58223"/>
        <dbReference type="ChEBI" id="CHEBI:90838"/>
        <dbReference type="EC" id="2.4.1.255"/>
    </reaction>
</comment>
<dbReference type="GO" id="GO:0097363">
    <property type="term" value="F:protein O-acetylglucosaminyltransferase activity"/>
    <property type="evidence" value="ECO:0007669"/>
    <property type="project" value="UniProtKB-EC"/>
</dbReference>
<feature type="domain" description="Glycosyltransferase 61 catalytic" evidence="11">
    <location>
        <begin position="301"/>
        <end position="407"/>
    </location>
</feature>
<gene>
    <name evidence="12" type="ORF">DGYR_LOCUS4240</name>
</gene>
<proteinExistence type="predicted"/>
<evidence type="ECO:0000256" key="1">
    <source>
        <dbReference type="ARBA" id="ARBA00011970"/>
    </source>
</evidence>
<protein>
    <recommendedName>
        <fullName evidence="7">EGF domain-specific O-linked N-acetylglucosamine transferase</fullName>
        <ecNumber evidence="1">2.4.1.255</ecNumber>
    </recommendedName>
    <alternativeName>
        <fullName evidence="8">Extracellular O-linked N-acetylglucosamine transferase</fullName>
    </alternativeName>
</protein>
<dbReference type="EC" id="2.4.1.255" evidence="1"/>
<evidence type="ECO:0000256" key="9">
    <source>
        <dbReference type="ARBA" id="ARBA00048317"/>
    </source>
</evidence>
<dbReference type="AlphaFoldDB" id="A0A7I8VH62"/>
<keyword evidence="13" id="KW-1185">Reference proteome</keyword>
<keyword evidence="3" id="KW-0808">Transferase</keyword>
<evidence type="ECO:0000256" key="3">
    <source>
        <dbReference type="ARBA" id="ARBA00022679"/>
    </source>
</evidence>